<keyword evidence="3 12" id="KW-0949">S-adenosyl-L-methionine</keyword>
<feature type="binding site" evidence="12">
    <location>
        <position position="26"/>
    </location>
    <ligand>
        <name>[4Fe-4S] cluster</name>
        <dbReference type="ChEBI" id="CHEBI:49883"/>
        <label>1</label>
        <note>4Fe-4S-S-AdoMet</note>
    </ligand>
</feature>
<dbReference type="HOGENOM" id="CLU_009273_0_1_0"/>
<feature type="binding site" evidence="12">
    <location>
        <position position="96"/>
    </location>
    <ligand>
        <name>GTP</name>
        <dbReference type="ChEBI" id="CHEBI:37565"/>
    </ligand>
</feature>
<dbReference type="Pfam" id="PF06463">
    <property type="entry name" value="Mob_synth_C"/>
    <property type="match status" value="1"/>
</dbReference>
<comment type="subunit">
    <text evidence="12">Monomer and homodimer.</text>
</comment>
<keyword evidence="6 12" id="KW-0408">Iron</keyword>
<keyword evidence="5 12" id="KW-0547">Nucleotide-binding</keyword>
<evidence type="ECO:0000256" key="3">
    <source>
        <dbReference type="ARBA" id="ARBA00022691"/>
    </source>
</evidence>
<dbReference type="Proteomes" id="UP000002030">
    <property type="component" value="Chromosome"/>
</dbReference>
<keyword evidence="15" id="KW-1185">Reference proteome</keyword>
<dbReference type="PATRIC" id="fig|525903.6.peg.883"/>
<feature type="binding site" evidence="12">
    <location>
        <position position="255"/>
    </location>
    <ligand>
        <name>[4Fe-4S] cluster</name>
        <dbReference type="ChEBI" id="CHEBI:49883"/>
        <label>2</label>
        <note>4Fe-4S-substrate</note>
    </ligand>
</feature>
<dbReference type="GO" id="GO:0051539">
    <property type="term" value="F:4 iron, 4 sulfur cluster binding"/>
    <property type="evidence" value="ECO:0007669"/>
    <property type="project" value="UniProtKB-UniRule"/>
</dbReference>
<dbReference type="InterPro" id="IPR050105">
    <property type="entry name" value="MoCo_biosynth_MoaA/MoaC"/>
</dbReference>
<dbReference type="InterPro" id="IPR006638">
    <property type="entry name" value="Elp3/MiaA/NifB-like_rSAM"/>
</dbReference>
<feature type="binding site" evidence="12">
    <location>
        <position position="65"/>
    </location>
    <ligand>
        <name>GTP</name>
        <dbReference type="ChEBI" id="CHEBI:37565"/>
    </ligand>
</feature>
<dbReference type="KEGG" id="tai:Taci_0882"/>
<dbReference type="InterPro" id="IPR040064">
    <property type="entry name" value="MoaA-like"/>
</dbReference>
<keyword evidence="7 12" id="KW-0411">Iron-sulfur</keyword>
<dbReference type="PROSITE" id="PS01305">
    <property type="entry name" value="MOAA_NIFB_PQQE"/>
    <property type="match status" value="1"/>
</dbReference>
<reference evidence="14 15" key="1">
    <citation type="journal article" date="2009" name="Stand. Genomic Sci.">
        <title>Complete genome sequence of Thermanaerovibrio acidaminovorans type strain (Su883).</title>
        <authorList>
            <person name="Chovatia M."/>
            <person name="Sikorski J."/>
            <person name="Schroder M."/>
            <person name="Lapidus A."/>
            <person name="Nolan M."/>
            <person name="Tice H."/>
            <person name="Glavina Del Rio T."/>
            <person name="Copeland A."/>
            <person name="Cheng J.F."/>
            <person name="Lucas S."/>
            <person name="Chen F."/>
            <person name="Bruce D."/>
            <person name="Goodwin L."/>
            <person name="Pitluck S."/>
            <person name="Ivanova N."/>
            <person name="Mavromatis K."/>
            <person name="Ovchinnikova G."/>
            <person name="Pati A."/>
            <person name="Chen A."/>
            <person name="Palaniappan K."/>
            <person name="Land M."/>
            <person name="Hauser L."/>
            <person name="Chang Y.J."/>
            <person name="Jeffries C.D."/>
            <person name="Chain P."/>
            <person name="Saunders E."/>
            <person name="Detter J.C."/>
            <person name="Brettin T."/>
            <person name="Rohde M."/>
            <person name="Goker M."/>
            <person name="Spring S."/>
            <person name="Bristow J."/>
            <person name="Markowitz V."/>
            <person name="Hugenholtz P."/>
            <person name="Kyrpides N.C."/>
            <person name="Klenk H.P."/>
            <person name="Eisen J.A."/>
        </authorList>
    </citation>
    <scope>NUCLEOTIDE SEQUENCE [LARGE SCALE GENOMIC DNA]</scope>
    <source>
        <strain evidence="15">ATCC 49978 / DSM 6589 / Su883</strain>
    </source>
</reference>
<dbReference type="InterPro" id="IPR007197">
    <property type="entry name" value="rSAM"/>
</dbReference>
<feature type="binding site" evidence="12">
    <location>
        <begin position="260"/>
        <end position="262"/>
    </location>
    <ligand>
        <name>GTP</name>
        <dbReference type="ChEBI" id="CHEBI:37565"/>
    </ligand>
</feature>
<feature type="binding site" evidence="12">
    <location>
        <position position="157"/>
    </location>
    <ligand>
        <name>GTP</name>
        <dbReference type="ChEBI" id="CHEBI:37565"/>
    </ligand>
</feature>
<dbReference type="PANTHER" id="PTHR22960:SF0">
    <property type="entry name" value="MOLYBDENUM COFACTOR BIOSYNTHESIS PROTEIN 1"/>
    <property type="match status" value="1"/>
</dbReference>
<dbReference type="SFLD" id="SFLDG01067">
    <property type="entry name" value="SPASM/twitch_domain_containing"/>
    <property type="match status" value="1"/>
</dbReference>
<dbReference type="EMBL" id="CP001818">
    <property type="protein sequence ID" value="ACZ19115.1"/>
    <property type="molecule type" value="Genomic_DNA"/>
</dbReference>
<feature type="binding site" evidence="12">
    <location>
        <position position="272"/>
    </location>
    <ligand>
        <name>[4Fe-4S] cluster</name>
        <dbReference type="ChEBI" id="CHEBI:49883"/>
        <label>2</label>
        <note>4Fe-4S-substrate</note>
    </ligand>
</feature>
<dbReference type="SUPFAM" id="SSF102114">
    <property type="entry name" value="Radical SAM enzymes"/>
    <property type="match status" value="1"/>
</dbReference>
<feature type="binding site" evidence="12">
    <location>
        <position position="191"/>
    </location>
    <ligand>
        <name>S-adenosyl-L-methionine</name>
        <dbReference type="ChEBI" id="CHEBI:59789"/>
    </ligand>
</feature>
<comment type="function">
    <text evidence="12">Catalyzes the cyclization of GTP to (8S)-3',8-cyclo-7,8-dihydroguanosine 5'-triphosphate.</text>
</comment>
<feature type="domain" description="Radical SAM core" evidence="13">
    <location>
        <begin position="6"/>
        <end position="221"/>
    </location>
</feature>
<evidence type="ECO:0000256" key="5">
    <source>
        <dbReference type="ARBA" id="ARBA00022741"/>
    </source>
</evidence>
<keyword evidence="8 12" id="KW-0342">GTP-binding</keyword>
<dbReference type="UniPathway" id="UPA00344"/>
<dbReference type="InterPro" id="IPR010505">
    <property type="entry name" value="MoaA_twitch"/>
</dbReference>
<comment type="pathway">
    <text evidence="12">Cofactor biosynthesis; molybdopterin biosynthesis.</text>
</comment>
<dbReference type="GO" id="GO:0005525">
    <property type="term" value="F:GTP binding"/>
    <property type="evidence" value="ECO:0007669"/>
    <property type="project" value="UniProtKB-UniRule"/>
</dbReference>
<name>D1BA12_THEAS</name>
<keyword evidence="9 12" id="KW-0501">Molybdenum cofactor biosynthesis</keyword>
<feature type="binding site" evidence="12">
    <location>
        <position position="29"/>
    </location>
    <ligand>
        <name>[4Fe-4S] cluster</name>
        <dbReference type="ChEBI" id="CHEBI:49883"/>
        <label>1</label>
        <note>4Fe-4S-S-AdoMet</note>
    </ligand>
</feature>
<gene>
    <name evidence="12" type="primary">moaA</name>
    <name evidence="14" type="ordered locus">Taci_0882</name>
</gene>
<evidence type="ECO:0000256" key="9">
    <source>
        <dbReference type="ARBA" id="ARBA00023150"/>
    </source>
</evidence>
<dbReference type="GO" id="GO:0061798">
    <property type="term" value="F:GTP 3',8'-cyclase activity"/>
    <property type="evidence" value="ECO:0007669"/>
    <property type="project" value="UniProtKB-UniRule"/>
</dbReference>
<evidence type="ECO:0000256" key="7">
    <source>
        <dbReference type="ARBA" id="ARBA00023014"/>
    </source>
</evidence>
<evidence type="ECO:0000256" key="10">
    <source>
        <dbReference type="ARBA" id="ARBA00023239"/>
    </source>
</evidence>
<feature type="binding site" evidence="12">
    <location>
        <position position="28"/>
    </location>
    <ligand>
        <name>S-adenosyl-L-methionine</name>
        <dbReference type="ChEBI" id="CHEBI:59789"/>
    </ligand>
</feature>
<dbReference type="CDD" id="cd21117">
    <property type="entry name" value="Twitch_MoaA"/>
    <property type="match status" value="1"/>
</dbReference>
<dbReference type="RefSeq" id="WP_012869630.1">
    <property type="nucleotide sequence ID" value="NC_013522.1"/>
</dbReference>
<comment type="catalytic activity">
    <reaction evidence="11 12">
        <text>GTP + AH2 + S-adenosyl-L-methionine = (8S)-3',8-cyclo-7,8-dihydroguanosine 5'-triphosphate + 5'-deoxyadenosine + L-methionine + A + H(+)</text>
        <dbReference type="Rhea" id="RHEA:49576"/>
        <dbReference type="ChEBI" id="CHEBI:13193"/>
        <dbReference type="ChEBI" id="CHEBI:15378"/>
        <dbReference type="ChEBI" id="CHEBI:17319"/>
        <dbReference type="ChEBI" id="CHEBI:17499"/>
        <dbReference type="ChEBI" id="CHEBI:37565"/>
        <dbReference type="ChEBI" id="CHEBI:57844"/>
        <dbReference type="ChEBI" id="CHEBI:59789"/>
        <dbReference type="ChEBI" id="CHEBI:131766"/>
        <dbReference type="EC" id="4.1.99.22"/>
    </reaction>
</comment>
<dbReference type="GO" id="GO:0046872">
    <property type="term" value="F:metal ion binding"/>
    <property type="evidence" value="ECO:0007669"/>
    <property type="project" value="UniProtKB-KW"/>
</dbReference>
<evidence type="ECO:0000256" key="11">
    <source>
        <dbReference type="ARBA" id="ARBA00048697"/>
    </source>
</evidence>
<dbReference type="Pfam" id="PF04055">
    <property type="entry name" value="Radical_SAM"/>
    <property type="match status" value="1"/>
</dbReference>
<dbReference type="EnsemblBacteria" id="ACZ19115">
    <property type="protein sequence ID" value="ACZ19115"/>
    <property type="gene ID" value="Taci_0882"/>
</dbReference>
<dbReference type="InterPro" id="IPR013785">
    <property type="entry name" value="Aldolase_TIM"/>
</dbReference>
<dbReference type="HAMAP" id="MF_01225_B">
    <property type="entry name" value="MoaA_B"/>
    <property type="match status" value="1"/>
</dbReference>
<keyword evidence="10 12" id="KW-0456">Lyase</keyword>
<dbReference type="Gene3D" id="3.20.20.70">
    <property type="entry name" value="Aldolase class I"/>
    <property type="match status" value="1"/>
</dbReference>
<accession>D1BA12</accession>
<dbReference type="eggNOG" id="COG2896">
    <property type="taxonomic scope" value="Bacteria"/>
</dbReference>
<dbReference type="GO" id="GO:1904047">
    <property type="term" value="F:S-adenosyl-L-methionine binding"/>
    <property type="evidence" value="ECO:0007669"/>
    <property type="project" value="UniProtKB-UniRule"/>
</dbReference>
<feature type="binding site" evidence="12">
    <location>
        <position position="69"/>
    </location>
    <ligand>
        <name>S-adenosyl-L-methionine</name>
        <dbReference type="ChEBI" id="CHEBI:59789"/>
    </ligand>
</feature>
<organism evidence="14 15">
    <name type="scientific">Thermanaerovibrio acidaminovorans (strain ATCC 49978 / DSM 6589 / Su883)</name>
    <name type="common">Selenomonas acidaminovorans</name>
    <dbReference type="NCBI Taxonomy" id="525903"/>
    <lineage>
        <taxon>Bacteria</taxon>
        <taxon>Thermotogati</taxon>
        <taxon>Synergistota</taxon>
        <taxon>Synergistia</taxon>
        <taxon>Synergistales</taxon>
        <taxon>Synergistaceae</taxon>
        <taxon>Thermanaerovibrio</taxon>
    </lineage>
</organism>
<dbReference type="OrthoDB" id="9763993at2"/>
<evidence type="ECO:0000256" key="8">
    <source>
        <dbReference type="ARBA" id="ARBA00023134"/>
    </source>
</evidence>
<dbReference type="InterPro" id="IPR000385">
    <property type="entry name" value="MoaA_NifB_PqqE_Fe-S-bd_CS"/>
</dbReference>
<dbReference type="SFLD" id="SFLDG01386">
    <property type="entry name" value="main_SPASM_domain-containing"/>
    <property type="match status" value="1"/>
</dbReference>
<dbReference type="PANTHER" id="PTHR22960">
    <property type="entry name" value="MOLYBDOPTERIN COFACTOR SYNTHESIS PROTEIN A"/>
    <property type="match status" value="1"/>
</dbReference>
<evidence type="ECO:0000259" key="13">
    <source>
        <dbReference type="PROSITE" id="PS51918"/>
    </source>
</evidence>
<proteinExistence type="inferred from homology"/>
<dbReference type="EC" id="4.1.99.22" evidence="1 12"/>
<dbReference type="AlphaFoldDB" id="D1BA12"/>
<evidence type="ECO:0000313" key="14">
    <source>
        <dbReference type="EMBL" id="ACZ19115.1"/>
    </source>
</evidence>
<comment type="cofactor">
    <cofactor evidence="12">
        <name>[4Fe-4S] cluster</name>
        <dbReference type="ChEBI" id="CHEBI:49883"/>
    </cofactor>
    <text evidence="12">Binds 2 [4Fe-4S] clusters. Binds 1 [4Fe-4S] cluster coordinated with 3 cysteines and an exchangeable S-adenosyl-L-methionine and 1 [4Fe-4S] cluster coordinated with 3 cysteines and the GTP-derived substrate.</text>
</comment>
<dbReference type="SFLD" id="SFLDS00029">
    <property type="entry name" value="Radical_SAM"/>
    <property type="match status" value="1"/>
</dbReference>
<feature type="binding site" evidence="12">
    <location>
        <position position="120"/>
    </location>
    <ligand>
        <name>S-adenosyl-L-methionine</name>
        <dbReference type="ChEBI" id="CHEBI:59789"/>
    </ligand>
</feature>
<dbReference type="SMART" id="SM00729">
    <property type="entry name" value="Elp3"/>
    <property type="match status" value="1"/>
</dbReference>
<evidence type="ECO:0000256" key="1">
    <source>
        <dbReference type="ARBA" id="ARBA00012167"/>
    </source>
</evidence>
<sequence>MALTDRYKRKIDYVRISVTDRCNFRCRYCMPEEGIPLLDHRDLLTYEELSFLCDTLHRMGVRKVRFTGGEPLVRRGFLGFLRGIRDSMPNLKVALTTNGALLDLYAREIGEIGISGLNVSLDTIQEDKFRYVTRNGELKRVLDGLRASREVGIRSIKVNTVIIRGFNDDEIGDILAFCQENDYLLRLIEFMPMDDGVWSKESFVPAEEILSKVNRGGRWVPFSTGEEVAGPARYYWDPETGQRIGVISAVSSHFCAWCNRVRVSATGKMRACLFAKEETDLRRFISSGDREGLMASIVDTVNSKPRCWEDVATGDLHMSQIGG</sequence>
<dbReference type="InterPro" id="IPR013483">
    <property type="entry name" value="MoaA"/>
</dbReference>
<dbReference type="NCBIfam" id="TIGR02666">
    <property type="entry name" value="moaA"/>
    <property type="match status" value="1"/>
</dbReference>
<comment type="similarity">
    <text evidence="12">Belongs to the radical SAM superfamily. MoaA family.</text>
</comment>
<feature type="binding site" evidence="12">
    <location>
        <position position="15"/>
    </location>
    <ligand>
        <name>GTP</name>
        <dbReference type="ChEBI" id="CHEBI:37565"/>
    </ligand>
</feature>
<protein>
    <recommendedName>
        <fullName evidence="1 12">GTP 3',8-cyclase</fullName>
        <ecNumber evidence="1 12">4.1.99.22</ecNumber>
    </recommendedName>
    <alternativeName>
        <fullName evidence="12">Molybdenum cofactor biosynthesis protein A</fullName>
    </alternativeName>
</protein>
<dbReference type="SFLD" id="SFLDG01383">
    <property type="entry name" value="cyclic_pyranopterin_phosphate"/>
    <property type="match status" value="1"/>
</dbReference>
<keyword evidence="2 12" id="KW-0004">4Fe-4S</keyword>
<evidence type="ECO:0000256" key="12">
    <source>
        <dbReference type="HAMAP-Rule" id="MF_01225"/>
    </source>
</evidence>
<feature type="binding site" evidence="12">
    <location>
        <position position="258"/>
    </location>
    <ligand>
        <name>[4Fe-4S] cluster</name>
        <dbReference type="ChEBI" id="CHEBI:49883"/>
        <label>2</label>
        <note>4Fe-4S-substrate</note>
    </ligand>
</feature>
<keyword evidence="4 12" id="KW-0479">Metal-binding</keyword>
<feature type="binding site" evidence="12">
    <location>
        <position position="22"/>
    </location>
    <ligand>
        <name>[4Fe-4S] cluster</name>
        <dbReference type="ChEBI" id="CHEBI:49883"/>
        <label>1</label>
        <note>4Fe-4S-S-AdoMet</note>
    </ligand>
</feature>
<dbReference type="STRING" id="525903.Taci_0882"/>
<dbReference type="CDD" id="cd01335">
    <property type="entry name" value="Radical_SAM"/>
    <property type="match status" value="1"/>
</dbReference>
<evidence type="ECO:0000313" key="15">
    <source>
        <dbReference type="Proteomes" id="UP000002030"/>
    </source>
</evidence>
<dbReference type="PROSITE" id="PS51918">
    <property type="entry name" value="RADICAL_SAM"/>
    <property type="match status" value="1"/>
</dbReference>
<evidence type="ECO:0000256" key="2">
    <source>
        <dbReference type="ARBA" id="ARBA00022485"/>
    </source>
</evidence>
<evidence type="ECO:0000256" key="4">
    <source>
        <dbReference type="ARBA" id="ARBA00022723"/>
    </source>
</evidence>
<dbReference type="InterPro" id="IPR058240">
    <property type="entry name" value="rSAM_sf"/>
</dbReference>
<dbReference type="GO" id="GO:0006777">
    <property type="term" value="P:Mo-molybdopterin cofactor biosynthetic process"/>
    <property type="evidence" value="ECO:0007669"/>
    <property type="project" value="UniProtKB-UniRule"/>
</dbReference>
<evidence type="ECO:0000256" key="6">
    <source>
        <dbReference type="ARBA" id="ARBA00023004"/>
    </source>
</evidence>
<dbReference type="GO" id="GO:0061799">
    <property type="term" value="F:cyclic pyranopterin monophosphate synthase activity"/>
    <property type="evidence" value="ECO:0007669"/>
    <property type="project" value="TreeGrafter"/>
</dbReference>